<keyword evidence="2" id="KW-1185">Reference proteome</keyword>
<dbReference type="Proteomes" id="UP001501116">
    <property type="component" value="Unassembled WGS sequence"/>
</dbReference>
<protein>
    <submittedName>
        <fullName evidence="1">Uncharacterized protein</fullName>
    </submittedName>
</protein>
<organism evidence="1 2">
    <name type="scientific">Amycolatopsis minnesotensis</name>
    <dbReference type="NCBI Taxonomy" id="337894"/>
    <lineage>
        <taxon>Bacteria</taxon>
        <taxon>Bacillati</taxon>
        <taxon>Actinomycetota</taxon>
        <taxon>Actinomycetes</taxon>
        <taxon>Pseudonocardiales</taxon>
        <taxon>Pseudonocardiaceae</taxon>
        <taxon>Amycolatopsis</taxon>
    </lineage>
</organism>
<evidence type="ECO:0000313" key="2">
    <source>
        <dbReference type="Proteomes" id="UP001501116"/>
    </source>
</evidence>
<proteinExistence type="predicted"/>
<reference evidence="1 2" key="1">
    <citation type="journal article" date="2019" name="Int. J. Syst. Evol. Microbiol.">
        <title>The Global Catalogue of Microorganisms (GCM) 10K type strain sequencing project: providing services to taxonomists for standard genome sequencing and annotation.</title>
        <authorList>
            <consortium name="The Broad Institute Genomics Platform"/>
            <consortium name="The Broad Institute Genome Sequencing Center for Infectious Disease"/>
            <person name="Wu L."/>
            <person name="Ma J."/>
        </authorList>
    </citation>
    <scope>NUCLEOTIDE SEQUENCE [LARGE SCALE GENOMIC DNA]</scope>
    <source>
        <strain evidence="1 2">JCM 14545</strain>
    </source>
</reference>
<gene>
    <name evidence="1" type="ORF">GCM10009754_05160</name>
</gene>
<dbReference type="EMBL" id="BAAANN010000002">
    <property type="protein sequence ID" value="GAA1940858.1"/>
    <property type="molecule type" value="Genomic_DNA"/>
</dbReference>
<sequence length="82" mass="9257">MVMRWYASDLLAHLYPAAEIDDSGVEFLVPVGHTWPYAPVHPRNLLSRKQPPLPPWDICATCARWLCANRYSVLFAGNDSTS</sequence>
<comment type="caution">
    <text evidence="1">The sequence shown here is derived from an EMBL/GenBank/DDBJ whole genome shotgun (WGS) entry which is preliminary data.</text>
</comment>
<accession>A0ABN2Q3Z5</accession>
<name>A0ABN2Q3Z5_9PSEU</name>
<evidence type="ECO:0000313" key="1">
    <source>
        <dbReference type="EMBL" id="GAA1940858.1"/>
    </source>
</evidence>